<evidence type="ECO:0000313" key="1">
    <source>
        <dbReference type="EMBL" id="MTW17056.1"/>
    </source>
</evidence>
<sequence length="87" mass="8771">MSPLIRGALIAGMPGLEVLCPACQTVGAVDLRRVDRHPEGAVAALVLGLTCARCGPAAPMPRLLGLHALPSARRSGGGLREPSAPVG</sequence>
<reference evidence="1 2" key="1">
    <citation type="submission" date="2019-11" db="EMBL/GenBank/DDBJ databases">
        <title>Whole-genome sequence of Rhodoplanes serenus DSM 18633, type strain.</title>
        <authorList>
            <person name="Kyndt J.A."/>
            <person name="Meyer T.E."/>
        </authorList>
    </citation>
    <scope>NUCLEOTIDE SEQUENCE [LARGE SCALE GENOMIC DNA]</scope>
    <source>
        <strain evidence="1 2">DSM 18633</strain>
    </source>
</reference>
<dbReference type="RefSeq" id="WP_155479845.1">
    <property type="nucleotide sequence ID" value="NZ_WNKV01000008.1"/>
</dbReference>
<proteinExistence type="predicted"/>
<name>A0A9X5ASA9_9BRAD</name>
<gene>
    <name evidence="1" type="ORF">GJ689_12665</name>
</gene>
<organism evidence="1 2">
    <name type="scientific">Rhodoplanes serenus</name>
    <dbReference type="NCBI Taxonomy" id="200615"/>
    <lineage>
        <taxon>Bacteria</taxon>
        <taxon>Pseudomonadati</taxon>
        <taxon>Pseudomonadota</taxon>
        <taxon>Alphaproteobacteria</taxon>
        <taxon>Hyphomicrobiales</taxon>
        <taxon>Nitrobacteraceae</taxon>
        <taxon>Rhodoplanes</taxon>
    </lineage>
</organism>
<dbReference type="Proteomes" id="UP000438991">
    <property type="component" value="Unassembled WGS sequence"/>
</dbReference>
<dbReference type="AlphaFoldDB" id="A0A9X5ASA9"/>
<accession>A0A9X5ASA9</accession>
<protein>
    <submittedName>
        <fullName evidence="1">Uncharacterized protein</fullName>
    </submittedName>
</protein>
<dbReference type="EMBL" id="WNKV01000008">
    <property type="protein sequence ID" value="MTW17056.1"/>
    <property type="molecule type" value="Genomic_DNA"/>
</dbReference>
<evidence type="ECO:0000313" key="2">
    <source>
        <dbReference type="Proteomes" id="UP000438991"/>
    </source>
</evidence>
<comment type="caution">
    <text evidence="1">The sequence shown here is derived from an EMBL/GenBank/DDBJ whole genome shotgun (WGS) entry which is preliminary data.</text>
</comment>